<sequence>MLIIKMETRQQEILNLVIKEYSETAEPVGSQILVEKYKLDISPAPVRMEMVELSEGGYLNQPYTSAGRVPTDKAYRFFVDQLPPGQSFRQ</sequence>
<accession>A0A2H0WVH0</accession>
<evidence type="ECO:0000256" key="2">
    <source>
        <dbReference type="ARBA" id="ARBA00023015"/>
    </source>
</evidence>
<dbReference type="PANTHER" id="PTHR34824:SF1">
    <property type="entry name" value="HEAT-INDUCIBLE TRANSCRIPTION REPRESSOR HRCA"/>
    <property type="match status" value="1"/>
</dbReference>
<keyword evidence="4" id="KW-0804">Transcription</keyword>
<protein>
    <recommendedName>
        <fullName evidence="7">Heat-inducible transcription repressor HrcA C-terminal domain-containing protein</fullName>
    </recommendedName>
</protein>
<dbReference type="InterPro" id="IPR002571">
    <property type="entry name" value="HrcA"/>
</dbReference>
<gene>
    <name evidence="5" type="ORF">COT61_02770</name>
</gene>
<dbReference type="InterPro" id="IPR036390">
    <property type="entry name" value="WH_DNA-bd_sf"/>
</dbReference>
<evidence type="ECO:0008006" key="7">
    <source>
        <dbReference type="Google" id="ProtNLM"/>
    </source>
</evidence>
<dbReference type="Proteomes" id="UP000229080">
    <property type="component" value="Unassembled WGS sequence"/>
</dbReference>
<reference evidence="6" key="1">
    <citation type="submission" date="2017-09" db="EMBL/GenBank/DDBJ databases">
        <title>Depth-based differentiation of microbial function through sediment-hosted aquifers and enrichment of novel symbionts in the deep terrestrial subsurface.</title>
        <authorList>
            <person name="Probst A.J."/>
            <person name="Ladd B."/>
            <person name="Jarett J.K."/>
            <person name="Geller-Mcgrath D.E."/>
            <person name="Sieber C.M.K."/>
            <person name="Emerson J.B."/>
            <person name="Anantharaman K."/>
            <person name="Thomas B.C."/>
            <person name="Malmstrom R."/>
            <person name="Stieglmeier M."/>
            <person name="Klingl A."/>
            <person name="Woyke T."/>
            <person name="Ryan C.M."/>
            <person name="Banfield J.F."/>
        </authorList>
    </citation>
    <scope>NUCLEOTIDE SEQUENCE [LARGE SCALE GENOMIC DNA]</scope>
</reference>
<organism evidence="5 6">
    <name type="scientific">Candidatus Portnoybacteria bacterium CG09_land_8_20_14_0_10_44_13</name>
    <dbReference type="NCBI Taxonomy" id="1974811"/>
    <lineage>
        <taxon>Bacteria</taxon>
        <taxon>Candidatus Portnoyibacteriota</taxon>
    </lineage>
</organism>
<keyword evidence="3" id="KW-0346">Stress response</keyword>
<dbReference type="GO" id="GO:0045892">
    <property type="term" value="P:negative regulation of DNA-templated transcription"/>
    <property type="evidence" value="ECO:0007669"/>
    <property type="project" value="TreeGrafter"/>
</dbReference>
<evidence type="ECO:0000313" key="6">
    <source>
        <dbReference type="Proteomes" id="UP000229080"/>
    </source>
</evidence>
<comment type="caution">
    <text evidence="5">The sequence shown here is derived from an EMBL/GenBank/DDBJ whole genome shotgun (WGS) entry which is preliminary data.</text>
</comment>
<evidence type="ECO:0000256" key="3">
    <source>
        <dbReference type="ARBA" id="ARBA00023016"/>
    </source>
</evidence>
<proteinExistence type="predicted"/>
<evidence type="ECO:0000313" key="5">
    <source>
        <dbReference type="EMBL" id="PIS16656.1"/>
    </source>
</evidence>
<keyword evidence="1" id="KW-0678">Repressor</keyword>
<dbReference type="EMBL" id="PEZF01000094">
    <property type="protein sequence ID" value="PIS16656.1"/>
    <property type="molecule type" value="Genomic_DNA"/>
</dbReference>
<dbReference type="Gene3D" id="1.10.10.10">
    <property type="entry name" value="Winged helix-like DNA-binding domain superfamily/Winged helix DNA-binding domain"/>
    <property type="match status" value="1"/>
</dbReference>
<dbReference type="InterPro" id="IPR036388">
    <property type="entry name" value="WH-like_DNA-bd_sf"/>
</dbReference>
<evidence type="ECO:0000256" key="1">
    <source>
        <dbReference type="ARBA" id="ARBA00022491"/>
    </source>
</evidence>
<dbReference type="GO" id="GO:0003677">
    <property type="term" value="F:DNA binding"/>
    <property type="evidence" value="ECO:0007669"/>
    <property type="project" value="InterPro"/>
</dbReference>
<dbReference type="SUPFAM" id="SSF46785">
    <property type="entry name" value="Winged helix' DNA-binding domain"/>
    <property type="match status" value="1"/>
</dbReference>
<keyword evidence="2" id="KW-0805">Transcription regulation</keyword>
<dbReference type="AlphaFoldDB" id="A0A2H0WVH0"/>
<dbReference type="PANTHER" id="PTHR34824">
    <property type="entry name" value="HEAT-INDUCIBLE TRANSCRIPTION REPRESSOR HRCA"/>
    <property type="match status" value="1"/>
</dbReference>
<evidence type="ECO:0000256" key="4">
    <source>
        <dbReference type="ARBA" id="ARBA00023163"/>
    </source>
</evidence>
<name>A0A2H0WVH0_9BACT</name>